<feature type="region of interest" description="Disordered" evidence="1">
    <location>
        <begin position="20"/>
        <end position="108"/>
    </location>
</feature>
<feature type="compositionally biased region" description="Polar residues" evidence="1">
    <location>
        <begin position="69"/>
        <end position="78"/>
    </location>
</feature>
<dbReference type="EMBL" id="JAINUF010000004">
    <property type="protein sequence ID" value="KAJ8365837.1"/>
    <property type="molecule type" value="Genomic_DNA"/>
</dbReference>
<evidence type="ECO:0000313" key="3">
    <source>
        <dbReference type="Proteomes" id="UP001152622"/>
    </source>
</evidence>
<gene>
    <name evidence="2" type="ORF">SKAU_G00146680</name>
</gene>
<evidence type="ECO:0000256" key="1">
    <source>
        <dbReference type="SAM" id="MobiDB-lite"/>
    </source>
</evidence>
<dbReference type="Proteomes" id="UP001152622">
    <property type="component" value="Chromosome 4"/>
</dbReference>
<organism evidence="2 3">
    <name type="scientific">Synaphobranchus kaupii</name>
    <name type="common">Kaup's arrowtooth eel</name>
    <dbReference type="NCBI Taxonomy" id="118154"/>
    <lineage>
        <taxon>Eukaryota</taxon>
        <taxon>Metazoa</taxon>
        <taxon>Chordata</taxon>
        <taxon>Craniata</taxon>
        <taxon>Vertebrata</taxon>
        <taxon>Euteleostomi</taxon>
        <taxon>Actinopterygii</taxon>
        <taxon>Neopterygii</taxon>
        <taxon>Teleostei</taxon>
        <taxon>Anguilliformes</taxon>
        <taxon>Synaphobranchidae</taxon>
        <taxon>Synaphobranchus</taxon>
    </lineage>
</organism>
<protein>
    <submittedName>
        <fullName evidence="2">Uncharacterized protein</fullName>
    </submittedName>
</protein>
<reference evidence="2" key="1">
    <citation type="journal article" date="2023" name="Science">
        <title>Genome structures resolve the early diversification of teleost fishes.</title>
        <authorList>
            <person name="Parey E."/>
            <person name="Louis A."/>
            <person name="Montfort J."/>
            <person name="Bouchez O."/>
            <person name="Roques C."/>
            <person name="Iampietro C."/>
            <person name="Lluch J."/>
            <person name="Castinel A."/>
            <person name="Donnadieu C."/>
            <person name="Desvignes T."/>
            <person name="Floi Bucao C."/>
            <person name="Jouanno E."/>
            <person name="Wen M."/>
            <person name="Mejri S."/>
            <person name="Dirks R."/>
            <person name="Jansen H."/>
            <person name="Henkel C."/>
            <person name="Chen W.J."/>
            <person name="Zahm M."/>
            <person name="Cabau C."/>
            <person name="Klopp C."/>
            <person name="Thompson A.W."/>
            <person name="Robinson-Rechavi M."/>
            <person name="Braasch I."/>
            <person name="Lecointre G."/>
            <person name="Bobe J."/>
            <person name="Postlethwait J.H."/>
            <person name="Berthelot C."/>
            <person name="Roest Crollius H."/>
            <person name="Guiguen Y."/>
        </authorList>
    </citation>
    <scope>NUCLEOTIDE SEQUENCE</scope>
    <source>
        <strain evidence="2">WJC10195</strain>
    </source>
</reference>
<dbReference type="AlphaFoldDB" id="A0A9Q1J2N4"/>
<name>A0A9Q1J2N4_SYNKA</name>
<proteinExistence type="predicted"/>
<accession>A0A9Q1J2N4</accession>
<keyword evidence="3" id="KW-1185">Reference proteome</keyword>
<sequence>MQTEEAFSLLLQTRLRVSDRESLEIKSPVQDDTEQRNKRKRTTDPTVVHRALEDAEPTSTETSRELSKKQTLLTGTRMTTDRWKFTGNAPGEQRVPTQETGAAASRPRGDIAYGARNWSGVLWRQPGKRAGLCMPAPRPHAALRPTSC</sequence>
<evidence type="ECO:0000313" key="2">
    <source>
        <dbReference type="EMBL" id="KAJ8365837.1"/>
    </source>
</evidence>
<comment type="caution">
    <text evidence="2">The sequence shown here is derived from an EMBL/GenBank/DDBJ whole genome shotgun (WGS) entry which is preliminary data.</text>
</comment>